<evidence type="ECO:0000313" key="3">
    <source>
        <dbReference type="EMBL" id="PTR01184.1"/>
    </source>
</evidence>
<keyword evidence="4" id="KW-1185">Reference proteome</keyword>
<dbReference type="AlphaFoldDB" id="A0A2T5JFM3"/>
<dbReference type="Proteomes" id="UP000244168">
    <property type="component" value="Unassembled WGS sequence"/>
</dbReference>
<dbReference type="SMART" id="SM00740">
    <property type="entry name" value="PASTA"/>
    <property type="match status" value="3"/>
</dbReference>
<gene>
    <name evidence="3" type="ORF">C8P68_101418</name>
</gene>
<name>A0A2T5JFM3_9SPHI</name>
<dbReference type="CDD" id="cd06577">
    <property type="entry name" value="PASTA_pknB"/>
    <property type="match status" value="2"/>
</dbReference>
<keyword evidence="1" id="KW-1133">Transmembrane helix</keyword>
<feature type="domain" description="PASTA" evidence="2">
    <location>
        <begin position="188"/>
        <end position="259"/>
    </location>
</feature>
<keyword evidence="1" id="KW-0812">Transmembrane</keyword>
<dbReference type="PROSITE" id="PS51178">
    <property type="entry name" value="PASTA"/>
    <property type="match status" value="2"/>
</dbReference>
<reference evidence="3 4" key="1">
    <citation type="submission" date="2018-04" db="EMBL/GenBank/DDBJ databases">
        <title>Genomic Encyclopedia of Archaeal and Bacterial Type Strains, Phase II (KMG-II): from individual species to whole genera.</title>
        <authorList>
            <person name="Goeker M."/>
        </authorList>
    </citation>
    <scope>NUCLEOTIDE SEQUENCE [LARGE SCALE GENOMIC DNA]</scope>
    <source>
        <strain evidence="3 4">DSM 26809</strain>
    </source>
</reference>
<dbReference type="Gene3D" id="3.30.10.20">
    <property type="match status" value="3"/>
</dbReference>
<dbReference type="RefSeq" id="WP_245916968.1">
    <property type="nucleotide sequence ID" value="NZ_CP160205.1"/>
</dbReference>
<feature type="domain" description="PASTA" evidence="2">
    <location>
        <begin position="50"/>
        <end position="113"/>
    </location>
</feature>
<dbReference type="InterPro" id="IPR005543">
    <property type="entry name" value="PASTA_dom"/>
</dbReference>
<evidence type="ECO:0000313" key="4">
    <source>
        <dbReference type="Proteomes" id="UP000244168"/>
    </source>
</evidence>
<sequence>MRRTVEMNKIWTYLKTKDFRKNFLGAIGTVVGVVLIVFFSLRYYTHHGAGIPVPALVGMPVEKAISTLEDQGFEYKIDSVYIMDKPPGTVTVQDPDAGTNVKEGRVIYLTVVTKLAPNVALPDLTDKTYLEAAALLGNDGLKVGDTVYRADIARDHVLQATFGGQVLKPGDKLPKGSRVDMVLGDGQGASEVDIPQLVNQDLDAARFAIRGAQLTIGEITYQGPITDSANLVVVSQSPARTDSVSKTSIGTRVNLVVTQGKVQNEPQP</sequence>
<organism evidence="3 4">
    <name type="scientific">Mucilaginibacter yixingensis</name>
    <dbReference type="NCBI Taxonomy" id="1295612"/>
    <lineage>
        <taxon>Bacteria</taxon>
        <taxon>Pseudomonadati</taxon>
        <taxon>Bacteroidota</taxon>
        <taxon>Sphingobacteriia</taxon>
        <taxon>Sphingobacteriales</taxon>
        <taxon>Sphingobacteriaceae</taxon>
        <taxon>Mucilaginibacter</taxon>
    </lineage>
</organism>
<evidence type="ECO:0000256" key="1">
    <source>
        <dbReference type="SAM" id="Phobius"/>
    </source>
</evidence>
<dbReference type="EMBL" id="QAOQ01000001">
    <property type="protein sequence ID" value="PTR01184.1"/>
    <property type="molecule type" value="Genomic_DNA"/>
</dbReference>
<feature type="transmembrane region" description="Helical" evidence="1">
    <location>
        <begin position="23"/>
        <end position="44"/>
    </location>
</feature>
<keyword evidence="1" id="KW-0472">Membrane</keyword>
<dbReference type="Pfam" id="PF03793">
    <property type="entry name" value="PASTA"/>
    <property type="match status" value="1"/>
</dbReference>
<protein>
    <submittedName>
        <fullName evidence="3">Beta-lactam-binding protein with PASTA domain</fullName>
    </submittedName>
</protein>
<proteinExistence type="predicted"/>
<evidence type="ECO:0000259" key="2">
    <source>
        <dbReference type="PROSITE" id="PS51178"/>
    </source>
</evidence>
<comment type="caution">
    <text evidence="3">The sequence shown here is derived from an EMBL/GenBank/DDBJ whole genome shotgun (WGS) entry which is preliminary data.</text>
</comment>
<accession>A0A2T5JFM3</accession>